<evidence type="ECO:0000256" key="1">
    <source>
        <dbReference type="SAM" id="MobiDB-lite"/>
    </source>
</evidence>
<feature type="region of interest" description="Disordered" evidence="1">
    <location>
        <begin position="97"/>
        <end position="118"/>
    </location>
</feature>
<feature type="compositionally biased region" description="Basic and acidic residues" evidence="1">
    <location>
        <begin position="101"/>
        <end position="115"/>
    </location>
</feature>
<dbReference type="RefSeq" id="XP_002790090.2">
    <property type="nucleotide sequence ID" value="XM_002790044.2"/>
</dbReference>
<evidence type="ECO:0000313" key="2">
    <source>
        <dbReference type="EMBL" id="EEH37558.2"/>
    </source>
</evidence>
<sequence length="168" mass="18681">MEFGFCQVIEAGVFVDGLGLLRETIDSKWEEMLPNNNAGSWAGQDSKYTATHCTLEHKRRSTTLEKKQQAEEVSRMSIHGKGGAVMDGSVAATTTTYDNQTTERRKNDGMERRDGVGLGVTTGRRCQKWIQLASGASSSKRNKAWDWGEEDERSEDKDGGRDDSKRSV</sequence>
<keyword evidence="3" id="KW-1185">Reference proteome</keyword>
<name>C1HB35_PARBA</name>
<reference evidence="2 3" key="1">
    <citation type="journal article" date="2011" name="PLoS Genet.">
        <title>Comparative genomic analysis of human fungal pathogens causing paracoccidioidomycosis.</title>
        <authorList>
            <person name="Desjardins C.A."/>
            <person name="Champion M.D."/>
            <person name="Holder J.W."/>
            <person name="Muszewska A."/>
            <person name="Goldberg J."/>
            <person name="Bailao A.M."/>
            <person name="Brigido M.M."/>
            <person name="Ferreira M.E."/>
            <person name="Garcia A.M."/>
            <person name="Grynberg M."/>
            <person name="Gujja S."/>
            <person name="Heiman D.I."/>
            <person name="Henn M.R."/>
            <person name="Kodira C.D."/>
            <person name="Leon-Narvaez H."/>
            <person name="Longo L.V."/>
            <person name="Ma L.J."/>
            <person name="Malavazi I."/>
            <person name="Matsuo A.L."/>
            <person name="Morais F.V."/>
            <person name="Pereira M."/>
            <person name="Rodriguez-Brito S."/>
            <person name="Sakthikumar S."/>
            <person name="Salem-Izacc S.M."/>
            <person name="Sykes S.M."/>
            <person name="Teixeira M.M."/>
            <person name="Vallejo M.C."/>
            <person name="Walter M.E."/>
            <person name="Yandava C."/>
            <person name="Young S."/>
            <person name="Zeng Q."/>
            <person name="Zucker J."/>
            <person name="Felipe M.S."/>
            <person name="Goldman G.H."/>
            <person name="Haas B.J."/>
            <person name="McEwen J.G."/>
            <person name="Nino-Vega G."/>
            <person name="Puccia R."/>
            <person name="San-Blas G."/>
            <person name="Soares C.M."/>
            <person name="Birren B.W."/>
            <person name="Cuomo C.A."/>
        </authorList>
    </citation>
    <scope>NUCLEOTIDE SEQUENCE [LARGE SCALE GENOMIC DNA]</scope>
    <source>
        <strain evidence="3">ATCC MYA-826 / Pb01</strain>
    </source>
</reference>
<dbReference type="KEGG" id="pbl:PAAG_07976"/>
<dbReference type="VEuPathDB" id="FungiDB:PAAG_07976"/>
<evidence type="ECO:0000313" key="3">
    <source>
        <dbReference type="Proteomes" id="UP000002059"/>
    </source>
</evidence>
<dbReference type="Proteomes" id="UP000002059">
    <property type="component" value="Partially assembled WGS sequence"/>
</dbReference>
<dbReference type="HOGENOM" id="CLU_1587003_0_0_1"/>
<feature type="compositionally biased region" description="Basic and acidic residues" evidence="1">
    <location>
        <begin position="154"/>
        <end position="168"/>
    </location>
</feature>
<organism evidence="2 3">
    <name type="scientific">Paracoccidioides lutzii (strain ATCC MYA-826 / Pb01)</name>
    <name type="common">Paracoccidioides brasiliensis</name>
    <dbReference type="NCBI Taxonomy" id="502779"/>
    <lineage>
        <taxon>Eukaryota</taxon>
        <taxon>Fungi</taxon>
        <taxon>Dikarya</taxon>
        <taxon>Ascomycota</taxon>
        <taxon>Pezizomycotina</taxon>
        <taxon>Eurotiomycetes</taxon>
        <taxon>Eurotiomycetidae</taxon>
        <taxon>Onygenales</taxon>
        <taxon>Ajellomycetaceae</taxon>
        <taxon>Paracoccidioides</taxon>
    </lineage>
</organism>
<protein>
    <submittedName>
        <fullName evidence="2">Uncharacterized protein</fullName>
    </submittedName>
</protein>
<gene>
    <name evidence="2" type="ORF">PAAG_07976</name>
</gene>
<accession>C1HB35</accession>
<dbReference type="EMBL" id="KN294019">
    <property type="protein sequence ID" value="EEH37558.2"/>
    <property type="molecule type" value="Genomic_DNA"/>
</dbReference>
<dbReference type="GeneID" id="9093296"/>
<proteinExistence type="predicted"/>
<feature type="region of interest" description="Disordered" evidence="1">
    <location>
        <begin position="131"/>
        <end position="168"/>
    </location>
</feature>
<dbReference type="AlphaFoldDB" id="C1HB35"/>